<comment type="caution">
    <text evidence="2">The sequence shown here is derived from an EMBL/GenBank/DDBJ whole genome shotgun (WGS) entry which is preliminary data.</text>
</comment>
<reference evidence="2 3" key="1">
    <citation type="journal article" date="2020" name="Nature">
        <title>Six reference-quality genomes reveal evolution of bat adaptations.</title>
        <authorList>
            <person name="Jebb D."/>
            <person name="Huang Z."/>
            <person name="Pippel M."/>
            <person name="Hughes G.M."/>
            <person name="Lavrichenko K."/>
            <person name="Devanna P."/>
            <person name="Winkler S."/>
            <person name="Jermiin L.S."/>
            <person name="Skirmuntt E.C."/>
            <person name="Katzourakis A."/>
            <person name="Burkitt-Gray L."/>
            <person name="Ray D.A."/>
            <person name="Sullivan K.A.M."/>
            <person name="Roscito J.G."/>
            <person name="Kirilenko B.M."/>
            <person name="Davalos L.M."/>
            <person name="Corthals A.P."/>
            <person name="Power M.L."/>
            <person name="Jones G."/>
            <person name="Ransome R.D."/>
            <person name="Dechmann D.K.N."/>
            <person name="Locatelli A.G."/>
            <person name="Puechmaille S.J."/>
            <person name="Fedrigo O."/>
            <person name="Jarvis E.D."/>
            <person name="Hiller M."/>
            <person name="Vernes S.C."/>
            <person name="Myers E.W."/>
            <person name="Teeling E.C."/>
        </authorList>
    </citation>
    <scope>NUCLEOTIDE SEQUENCE [LARGE SCALE GENOMIC DNA]</scope>
    <source>
        <strain evidence="2">MMolMol1</strain>
        <tissue evidence="2">Muscle</tissue>
    </source>
</reference>
<feature type="compositionally biased region" description="Acidic residues" evidence="1">
    <location>
        <begin position="47"/>
        <end position="61"/>
    </location>
</feature>
<evidence type="ECO:0000256" key="1">
    <source>
        <dbReference type="SAM" id="MobiDB-lite"/>
    </source>
</evidence>
<keyword evidence="2" id="KW-0675">Receptor</keyword>
<feature type="region of interest" description="Disordered" evidence="1">
    <location>
        <begin position="1"/>
        <end position="76"/>
    </location>
</feature>
<keyword evidence="3" id="KW-1185">Reference proteome</keyword>
<protein>
    <submittedName>
        <fullName evidence="2">Receptor accessory protein 3</fullName>
    </submittedName>
</protein>
<proteinExistence type="predicted"/>
<evidence type="ECO:0000313" key="2">
    <source>
        <dbReference type="EMBL" id="KAF6425620.1"/>
    </source>
</evidence>
<sequence length="103" mass="11765">MHDLTAIQGDEQVGRRPYQPLPEVKKKSKPASSESAGHEISLKDGDEKTDEEGEGPYSDDEMLTHKGLRRSQSMKSVKTVKVRKEVRYGSLKYKVKKRPQVYF</sequence>
<gene>
    <name evidence="2" type="ORF">HJG59_015466</name>
</gene>
<evidence type="ECO:0000313" key="3">
    <source>
        <dbReference type="Proteomes" id="UP000550707"/>
    </source>
</evidence>
<feature type="compositionally biased region" description="Basic and acidic residues" evidence="1">
    <location>
        <begin position="36"/>
        <end position="46"/>
    </location>
</feature>
<organism evidence="2 3">
    <name type="scientific">Molossus molossus</name>
    <name type="common">Pallas' mastiff bat</name>
    <name type="synonym">Vespertilio molossus</name>
    <dbReference type="NCBI Taxonomy" id="27622"/>
    <lineage>
        <taxon>Eukaryota</taxon>
        <taxon>Metazoa</taxon>
        <taxon>Chordata</taxon>
        <taxon>Craniata</taxon>
        <taxon>Vertebrata</taxon>
        <taxon>Euteleostomi</taxon>
        <taxon>Mammalia</taxon>
        <taxon>Eutheria</taxon>
        <taxon>Laurasiatheria</taxon>
        <taxon>Chiroptera</taxon>
        <taxon>Yangochiroptera</taxon>
        <taxon>Molossidae</taxon>
        <taxon>Molossus</taxon>
    </lineage>
</organism>
<accession>A0A7J8DRD4</accession>
<dbReference type="AlphaFoldDB" id="A0A7J8DRD4"/>
<name>A0A7J8DRD4_MOLMO</name>
<dbReference type="EMBL" id="JACASF010000017">
    <property type="protein sequence ID" value="KAF6425620.1"/>
    <property type="molecule type" value="Genomic_DNA"/>
</dbReference>
<dbReference type="Proteomes" id="UP000550707">
    <property type="component" value="Unassembled WGS sequence"/>
</dbReference>